<organism evidence="2 3">
    <name type="scientific">Pedobacter zeae</name>
    <dbReference type="NCBI Taxonomy" id="1737356"/>
    <lineage>
        <taxon>Bacteria</taxon>
        <taxon>Pseudomonadati</taxon>
        <taxon>Bacteroidota</taxon>
        <taxon>Sphingobacteriia</taxon>
        <taxon>Sphingobacteriales</taxon>
        <taxon>Sphingobacteriaceae</taxon>
        <taxon>Pedobacter</taxon>
    </lineage>
</organism>
<name>A0A7W6P3G4_9SPHI</name>
<keyword evidence="1" id="KW-0732">Signal</keyword>
<evidence type="ECO:0000313" key="3">
    <source>
        <dbReference type="Proteomes" id="UP000532273"/>
    </source>
</evidence>
<accession>A0A7W6P3G4</accession>
<dbReference type="GO" id="GO:0016747">
    <property type="term" value="F:acyltransferase activity, transferring groups other than amino-acyl groups"/>
    <property type="evidence" value="ECO:0007669"/>
    <property type="project" value="TreeGrafter"/>
</dbReference>
<dbReference type="Proteomes" id="UP000532273">
    <property type="component" value="Unassembled WGS sequence"/>
</dbReference>
<dbReference type="InterPro" id="IPR029058">
    <property type="entry name" value="AB_hydrolase_fold"/>
</dbReference>
<sequence length="275" mass="31754">MVKTIVITMALFATIAAHAQEKWILKSEYLAKPDTVLIFKPKVYTPAKKFPLVYLLHGYSETYKQWSQTTNLQKVADQYGFIMVTPDGFTSYYINSPVNQYSRFEDFFFKDLVPKVHHTLSIDEKNIFISGLSMGGYGALRYFVLHPDYFNTAGATSGALEIDYHNFQKVSQLFWHTSRMTDDLIKNLGNPKTANWNKYNISALLKEKTGFSKPFIFDCGTEDVLYLNSVNLKSLTDSLKIPVTFISQPGNHNTEYWNKSIDHHFVYFQQHMKTE</sequence>
<dbReference type="Pfam" id="PF00756">
    <property type="entry name" value="Esterase"/>
    <property type="match status" value="1"/>
</dbReference>
<dbReference type="AlphaFoldDB" id="A0A7W6P3G4"/>
<dbReference type="InterPro" id="IPR000801">
    <property type="entry name" value="Esterase-like"/>
</dbReference>
<dbReference type="Gene3D" id="3.40.50.1820">
    <property type="entry name" value="alpha/beta hydrolase"/>
    <property type="match status" value="1"/>
</dbReference>
<dbReference type="GO" id="GO:0016787">
    <property type="term" value="F:hydrolase activity"/>
    <property type="evidence" value="ECO:0007669"/>
    <property type="project" value="UniProtKB-KW"/>
</dbReference>
<feature type="signal peptide" evidence="1">
    <location>
        <begin position="1"/>
        <end position="19"/>
    </location>
</feature>
<dbReference type="PANTHER" id="PTHR48098:SF1">
    <property type="entry name" value="DIACYLGLYCEROL ACYLTRANSFERASE_MYCOLYLTRANSFERASE AG85A"/>
    <property type="match status" value="1"/>
</dbReference>
<dbReference type="RefSeq" id="WP_183759730.1">
    <property type="nucleotide sequence ID" value="NZ_BMHZ01000002.1"/>
</dbReference>
<evidence type="ECO:0000313" key="2">
    <source>
        <dbReference type="EMBL" id="MBB4106459.1"/>
    </source>
</evidence>
<dbReference type="PANTHER" id="PTHR48098">
    <property type="entry name" value="ENTEROCHELIN ESTERASE-RELATED"/>
    <property type="match status" value="1"/>
</dbReference>
<comment type="caution">
    <text evidence="2">The sequence shown here is derived from an EMBL/GenBank/DDBJ whole genome shotgun (WGS) entry which is preliminary data.</text>
</comment>
<dbReference type="SUPFAM" id="SSF53474">
    <property type="entry name" value="alpha/beta-Hydrolases"/>
    <property type="match status" value="1"/>
</dbReference>
<gene>
    <name evidence="2" type="ORF">GGQ60_000419</name>
</gene>
<dbReference type="InterPro" id="IPR050583">
    <property type="entry name" value="Mycobacterial_A85_antigen"/>
</dbReference>
<evidence type="ECO:0000256" key="1">
    <source>
        <dbReference type="SAM" id="SignalP"/>
    </source>
</evidence>
<feature type="chain" id="PRO_5031047216" evidence="1">
    <location>
        <begin position="20"/>
        <end position="275"/>
    </location>
</feature>
<protein>
    <submittedName>
        <fullName evidence="2">S-formylglutathione hydrolase FrmB</fullName>
    </submittedName>
</protein>
<proteinExistence type="predicted"/>
<keyword evidence="2" id="KW-0378">Hydrolase</keyword>
<reference evidence="2 3" key="1">
    <citation type="submission" date="2020-08" db="EMBL/GenBank/DDBJ databases">
        <title>Genomic Encyclopedia of Type Strains, Phase IV (KMG-IV): sequencing the most valuable type-strain genomes for metagenomic binning, comparative biology and taxonomic classification.</title>
        <authorList>
            <person name="Goeker M."/>
        </authorList>
    </citation>
    <scope>NUCLEOTIDE SEQUENCE [LARGE SCALE GENOMIC DNA]</scope>
    <source>
        <strain evidence="2 3">DSM 100774</strain>
    </source>
</reference>
<dbReference type="EMBL" id="JACIEF010000001">
    <property type="protein sequence ID" value="MBB4106459.1"/>
    <property type="molecule type" value="Genomic_DNA"/>
</dbReference>